<dbReference type="AlphaFoldDB" id="A0AAD6VT72"/>
<evidence type="ECO:0000313" key="1">
    <source>
        <dbReference type="EMBL" id="KAJ7201884.1"/>
    </source>
</evidence>
<comment type="caution">
    <text evidence="2">The sequence shown here is derived from an EMBL/GenBank/DDBJ whole genome shotgun (WGS) entry which is preliminary data.</text>
</comment>
<name>A0AAD6VT72_9AGAR</name>
<keyword evidence="3" id="KW-1185">Reference proteome</keyword>
<accession>A0AAD6VT72</accession>
<reference evidence="2" key="1">
    <citation type="submission" date="2023-03" db="EMBL/GenBank/DDBJ databases">
        <title>Massive genome expansion in bonnet fungi (Mycena s.s.) driven by repeated elements and novel gene families across ecological guilds.</title>
        <authorList>
            <consortium name="Lawrence Berkeley National Laboratory"/>
            <person name="Harder C.B."/>
            <person name="Miyauchi S."/>
            <person name="Viragh M."/>
            <person name="Kuo A."/>
            <person name="Thoen E."/>
            <person name="Andreopoulos B."/>
            <person name="Lu D."/>
            <person name="Skrede I."/>
            <person name="Drula E."/>
            <person name="Henrissat B."/>
            <person name="Morin E."/>
            <person name="Kohler A."/>
            <person name="Barry K."/>
            <person name="LaButti K."/>
            <person name="Morin E."/>
            <person name="Salamov A."/>
            <person name="Lipzen A."/>
            <person name="Mereny Z."/>
            <person name="Hegedus B."/>
            <person name="Baldrian P."/>
            <person name="Stursova M."/>
            <person name="Weitz H."/>
            <person name="Taylor A."/>
            <person name="Grigoriev I.V."/>
            <person name="Nagy L.G."/>
            <person name="Martin F."/>
            <person name="Kauserud H."/>
        </authorList>
    </citation>
    <scope>NUCLEOTIDE SEQUENCE</scope>
    <source>
        <strain evidence="2">9144</strain>
    </source>
</reference>
<dbReference type="EMBL" id="JARJCW010000007">
    <property type="protein sequence ID" value="KAJ7222117.1"/>
    <property type="molecule type" value="Genomic_DNA"/>
</dbReference>
<protein>
    <submittedName>
        <fullName evidence="2">Uncharacterized protein</fullName>
    </submittedName>
</protein>
<gene>
    <name evidence="2" type="ORF">GGX14DRAFT_428116</name>
    <name evidence="1" type="ORF">GGX14DRAFT_464172</name>
</gene>
<dbReference type="EMBL" id="JARJCW010000057">
    <property type="protein sequence ID" value="KAJ7201884.1"/>
    <property type="molecule type" value="Genomic_DNA"/>
</dbReference>
<sequence length="182" mass="20571">MASGRIKSPADVIERLDWISTGKSELEGAESLYRKAFVRYLNGRGIVRHARLPLDSLTDSEKNIAADDPLARALMFLMYATGTQLLPQNDGRIDMQFLERYSEWRPDAERGDPAINPDRWPDYISPPRGHTCFDGVDLPLIGVTTLLEQPIPDDDTASTDFDLYQYIAYRPTTRYAEFGGII</sequence>
<organism evidence="2 3">
    <name type="scientific">Mycena pura</name>
    <dbReference type="NCBI Taxonomy" id="153505"/>
    <lineage>
        <taxon>Eukaryota</taxon>
        <taxon>Fungi</taxon>
        <taxon>Dikarya</taxon>
        <taxon>Basidiomycota</taxon>
        <taxon>Agaricomycotina</taxon>
        <taxon>Agaricomycetes</taxon>
        <taxon>Agaricomycetidae</taxon>
        <taxon>Agaricales</taxon>
        <taxon>Marasmiineae</taxon>
        <taxon>Mycenaceae</taxon>
        <taxon>Mycena</taxon>
    </lineage>
</organism>
<proteinExistence type="predicted"/>
<evidence type="ECO:0000313" key="3">
    <source>
        <dbReference type="Proteomes" id="UP001219525"/>
    </source>
</evidence>
<dbReference type="Proteomes" id="UP001219525">
    <property type="component" value="Unassembled WGS sequence"/>
</dbReference>
<evidence type="ECO:0000313" key="2">
    <source>
        <dbReference type="EMBL" id="KAJ7222117.1"/>
    </source>
</evidence>